<evidence type="ECO:0000313" key="2">
    <source>
        <dbReference type="EMBL" id="EMY32165.1"/>
    </source>
</evidence>
<gene>
    <name evidence="2" type="ORF">D477_021558</name>
</gene>
<feature type="transmembrane region" description="Helical" evidence="1">
    <location>
        <begin position="101"/>
        <end position="126"/>
    </location>
</feature>
<protein>
    <recommendedName>
        <fullName evidence="4">Integral membrane protein</fullName>
    </recommendedName>
</protein>
<keyword evidence="1" id="KW-1133">Transmembrane helix</keyword>
<sequence>MVANDGQGVYEILVVMVHIAFAAFLLGSAVSNLCRLPWFVYGEEPKPAVQRWIGAGELVLAAVISLPYFWQDGAVAAVLVALAYGVVLVGLAFWHWRQEHAVRLATLVTPAVIALAFAVLALAGLAGTPAETAA</sequence>
<evidence type="ECO:0000313" key="3">
    <source>
        <dbReference type="Proteomes" id="UP000010729"/>
    </source>
</evidence>
<accession>N1USX0</accession>
<dbReference type="RefSeq" id="WP_005275606.1">
    <property type="nucleotide sequence ID" value="NZ_ANPE02000338.1"/>
</dbReference>
<feature type="transmembrane region" description="Helical" evidence="1">
    <location>
        <begin position="76"/>
        <end position="94"/>
    </location>
</feature>
<feature type="transmembrane region" description="Helical" evidence="1">
    <location>
        <begin position="12"/>
        <end position="31"/>
    </location>
</feature>
<comment type="caution">
    <text evidence="2">The sequence shown here is derived from an EMBL/GenBank/DDBJ whole genome shotgun (WGS) entry which is preliminary data.</text>
</comment>
<keyword evidence="1" id="KW-0812">Transmembrane</keyword>
<evidence type="ECO:0000256" key="1">
    <source>
        <dbReference type="SAM" id="Phobius"/>
    </source>
</evidence>
<dbReference type="EMBL" id="ANPE02000338">
    <property type="protein sequence ID" value="EMY32165.1"/>
    <property type="molecule type" value="Genomic_DNA"/>
</dbReference>
<evidence type="ECO:0008006" key="4">
    <source>
        <dbReference type="Google" id="ProtNLM"/>
    </source>
</evidence>
<proteinExistence type="predicted"/>
<organism evidence="2 3">
    <name type="scientific">Arthrobacter crystallopoietes BAB-32</name>
    <dbReference type="NCBI Taxonomy" id="1246476"/>
    <lineage>
        <taxon>Bacteria</taxon>
        <taxon>Bacillati</taxon>
        <taxon>Actinomycetota</taxon>
        <taxon>Actinomycetes</taxon>
        <taxon>Micrococcales</taxon>
        <taxon>Micrococcaceae</taxon>
        <taxon>Crystallibacter</taxon>
    </lineage>
</organism>
<reference evidence="2 3" key="1">
    <citation type="journal article" date="2013" name="Genome Announc.">
        <title>Draft Genome Sequence of Arthrobacter crystallopoietes Strain BAB-32, Revealing Genes for Bioremediation.</title>
        <authorList>
            <person name="Joshi M.N."/>
            <person name="Pandit A.S."/>
            <person name="Sharma A."/>
            <person name="Pandya R.V."/>
            <person name="Desai S.M."/>
            <person name="Saxena A.K."/>
            <person name="Bagatharia S.B."/>
        </authorList>
    </citation>
    <scope>NUCLEOTIDE SEQUENCE [LARGE SCALE GENOMIC DNA]</scope>
    <source>
        <strain evidence="2 3">BAB-32</strain>
    </source>
</reference>
<keyword evidence="1" id="KW-0472">Membrane</keyword>
<dbReference type="Proteomes" id="UP000010729">
    <property type="component" value="Unassembled WGS sequence"/>
</dbReference>
<keyword evidence="3" id="KW-1185">Reference proteome</keyword>
<dbReference type="AlphaFoldDB" id="N1USX0"/>
<name>N1USX0_9MICC</name>
<dbReference type="OrthoDB" id="4957208at2"/>